<keyword evidence="2" id="KW-1185">Reference proteome</keyword>
<gene>
    <name evidence="1" type="ORF">MHBO_000327</name>
</gene>
<name>A0ABV2AF86_9EUKA</name>
<protein>
    <submittedName>
        <fullName evidence="1">Uncharacterized protein</fullName>
    </submittedName>
</protein>
<reference evidence="1 2" key="1">
    <citation type="journal article" date="2024" name="BMC Biol.">
        <title>Comparative genomics of Ascetosporea gives new insight into the evolutionary basis for animal parasitism in Rhizaria.</title>
        <authorList>
            <person name="Hiltunen Thoren M."/>
            <person name="Onut-Brannstrom I."/>
            <person name="Alfjorden A."/>
            <person name="Peckova H."/>
            <person name="Swords F."/>
            <person name="Hooper C."/>
            <person name="Holzer A.S."/>
            <person name="Bass D."/>
            <person name="Burki F."/>
        </authorList>
    </citation>
    <scope>NUCLEOTIDE SEQUENCE [LARGE SCALE GENOMIC DNA]</scope>
    <source>
        <strain evidence="1">20-A016</strain>
    </source>
</reference>
<organism evidence="1 2">
    <name type="scientific">Bonamia ostreae</name>
    <dbReference type="NCBI Taxonomy" id="126728"/>
    <lineage>
        <taxon>Eukaryota</taxon>
        <taxon>Sar</taxon>
        <taxon>Rhizaria</taxon>
        <taxon>Endomyxa</taxon>
        <taxon>Ascetosporea</taxon>
        <taxon>Haplosporida</taxon>
        <taxon>Bonamia</taxon>
    </lineage>
</organism>
<dbReference type="EMBL" id="JBDODL010000046">
    <property type="protein sequence ID" value="MES1918348.1"/>
    <property type="molecule type" value="Genomic_DNA"/>
</dbReference>
<dbReference type="Proteomes" id="UP001439008">
    <property type="component" value="Unassembled WGS sequence"/>
</dbReference>
<evidence type="ECO:0000313" key="1">
    <source>
        <dbReference type="EMBL" id="MES1918348.1"/>
    </source>
</evidence>
<proteinExistence type="predicted"/>
<comment type="caution">
    <text evidence="1">The sequence shown here is derived from an EMBL/GenBank/DDBJ whole genome shotgun (WGS) entry which is preliminary data.</text>
</comment>
<sequence length="62" mass="7373">MVNRREGENGLEWLIRRLSERGSRRGMPKQIVDKFPLFVYKNAENDDNNDGLQRFINSFCQN</sequence>
<accession>A0ABV2AF86</accession>
<evidence type="ECO:0000313" key="2">
    <source>
        <dbReference type="Proteomes" id="UP001439008"/>
    </source>
</evidence>